<keyword evidence="1" id="KW-0812">Transmembrane</keyword>
<evidence type="ECO:0000313" key="3">
    <source>
        <dbReference type="Proteomes" id="UP000010959"/>
    </source>
</evidence>
<reference evidence="2 3" key="1">
    <citation type="journal article" date="2013" name="Mar. Genomics">
        <title>Expression of sulfatases in Rhodopirellula baltica and the diversity of sulfatases in the genus Rhodopirellula.</title>
        <authorList>
            <person name="Wegner C.E."/>
            <person name="Richter-Heitmann T."/>
            <person name="Klindworth A."/>
            <person name="Klockow C."/>
            <person name="Richter M."/>
            <person name="Achstetter T."/>
            <person name="Glockner F.O."/>
            <person name="Harder J."/>
        </authorList>
    </citation>
    <scope>NUCLEOTIDE SEQUENCE [LARGE SCALE GENOMIC DNA]</scope>
    <source>
        <strain evidence="2 3">SWK14</strain>
    </source>
</reference>
<proteinExistence type="predicted"/>
<dbReference type="EMBL" id="AMWG01000075">
    <property type="protein sequence ID" value="ELP33050.1"/>
    <property type="molecule type" value="Genomic_DNA"/>
</dbReference>
<feature type="transmembrane region" description="Helical" evidence="1">
    <location>
        <begin position="7"/>
        <end position="28"/>
    </location>
</feature>
<organism evidence="2 3">
    <name type="scientific">Rhodopirellula baltica SWK14</name>
    <dbReference type="NCBI Taxonomy" id="993516"/>
    <lineage>
        <taxon>Bacteria</taxon>
        <taxon>Pseudomonadati</taxon>
        <taxon>Planctomycetota</taxon>
        <taxon>Planctomycetia</taxon>
        <taxon>Pirellulales</taxon>
        <taxon>Pirellulaceae</taxon>
        <taxon>Rhodopirellula</taxon>
    </lineage>
</organism>
<dbReference type="PATRIC" id="fig|993516.3.peg.3079"/>
<sequence length="63" mass="7166">MQGKVPLIRSLTITGRSIAVLIAAHWYAVTDRENESPVLMAVRGRRITRDRFSVNPLLFVRCL</sequence>
<comment type="caution">
    <text evidence="2">The sequence shown here is derived from an EMBL/GenBank/DDBJ whole genome shotgun (WGS) entry which is preliminary data.</text>
</comment>
<evidence type="ECO:0000256" key="1">
    <source>
        <dbReference type="SAM" id="Phobius"/>
    </source>
</evidence>
<protein>
    <submittedName>
        <fullName evidence="2">Uncharacterized protein</fullName>
    </submittedName>
</protein>
<gene>
    <name evidence="2" type="ORF">RBSWK_02896</name>
</gene>
<dbReference type="Proteomes" id="UP000010959">
    <property type="component" value="Unassembled WGS sequence"/>
</dbReference>
<keyword evidence="1" id="KW-1133">Transmembrane helix</keyword>
<evidence type="ECO:0000313" key="2">
    <source>
        <dbReference type="EMBL" id="ELP33050.1"/>
    </source>
</evidence>
<name>L7CGT9_RHOBT</name>
<keyword evidence="1" id="KW-0472">Membrane</keyword>
<dbReference type="AlphaFoldDB" id="L7CGT9"/>
<accession>L7CGT9</accession>